<feature type="domain" description="ABC transmembrane type-1" evidence="11">
    <location>
        <begin position="23"/>
        <end position="233"/>
    </location>
</feature>
<dbReference type="PANTHER" id="PTHR30425:SF1">
    <property type="entry name" value="PHOSPHATE TRANSPORT SYSTEM PERMEASE PROTEIN PSTC"/>
    <property type="match status" value="1"/>
</dbReference>
<comment type="similarity">
    <text evidence="2 10">Belongs to the binding-protein-dependent transport system permease family. CysTW subfamily.</text>
</comment>
<keyword evidence="6 9" id="KW-0812">Transmembrane</keyword>
<keyword evidence="3 9" id="KW-0813">Transport</keyword>
<feature type="transmembrane region" description="Helical" evidence="9">
    <location>
        <begin position="27"/>
        <end position="52"/>
    </location>
</feature>
<evidence type="ECO:0000256" key="9">
    <source>
        <dbReference type="RuleBase" id="RU363032"/>
    </source>
</evidence>
<dbReference type="Pfam" id="PF00528">
    <property type="entry name" value="BPD_transp_1"/>
    <property type="match status" value="1"/>
</dbReference>
<feature type="transmembrane region" description="Helical" evidence="9">
    <location>
        <begin position="59"/>
        <end position="82"/>
    </location>
</feature>
<dbReference type="PANTHER" id="PTHR30425">
    <property type="entry name" value="PHOSPHATE TRANSPORT SYSTEM PERMEASE PROTEIN PST"/>
    <property type="match status" value="1"/>
</dbReference>
<evidence type="ECO:0000256" key="4">
    <source>
        <dbReference type="ARBA" id="ARBA00022475"/>
    </source>
</evidence>
<feature type="transmembrane region" description="Helical" evidence="9">
    <location>
        <begin position="156"/>
        <end position="178"/>
    </location>
</feature>
<dbReference type="EMBL" id="SLZZ01000012">
    <property type="protein sequence ID" value="TCS78342.1"/>
    <property type="molecule type" value="Genomic_DNA"/>
</dbReference>
<keyword evidence="8 9" id="KW-0472">Membrane</keyword>
<comment type="caution">
    <text evidence="10">Lacks conserved residue(s) required for the propagation of feature annotation.</text>
</comment>
<proteinExistence type="inferred from homology"/>
<dbReference type="CDD" id="cd06261">
    <property type="entry name" value="TM_PBP2"/>
    <property type="match status" value="1"/>
</dbReference>
<dbReference type="Gene3D" id="1.10.3720.10">
    <property type="entry name" value="MetI-like"/>
    <property type="match status" value="1"/>
</dbReference>
<keyword evidence="5 10" id="KW-0592">Phosphate transport</keyword>
<evidence type="ECO:0000256" key="5">
    <source>
        <dbReference type="ARBA" id="ARBA00022592"/>
    </source>
</evidence>
<organism evidence="12 13">
    <name type="scientific">Muricomes intestini</name>
    <dbReference type="NCBI Taxonomy" id="1796634"/>
    <lineage>
        <taxon>Bacteria</taxon>
        <taxon>Bacillati</taxon>
        <taxon>Bacillota</taxon>
        <taxon>Clostridia</taxon>
        <taxon>Lachnospirales</taxon>
        <taxon>Lachnospiraceae</taxon>
        <taxon>Muricomes</taxon>
    </lineage>
</organism>
<evidence type="ECO:0000259" key="11">
    <source>
        <dbReference type="PROSITE" id="PS50928"/>
    </source>
</evidence>
<dbReference type="GO" id="GO:0006817">
    <property type="term" value="P:phosphate ion transport"/>
    <property type="evidence" value="ECO:0007669"/>
    <property type="project" value="UniProtKB-KW"/>
</dbReference>
<evidence type="ECO:0000256" key="10">
    <source>
        <dbReference type="RuleBase" id="RU363054"/>
    </source>
</evidence>
<comment type="function">
    <text evidence="10">Part of the binding-protein-dependent transport system for phosphate; probably responsible for the translocation of the substrate across the membrane.</text>
</comment>
<dbReference type="GO" id="GO:0005886">
    <property type="term" value="C:plasma membrane"/>
    <property type="evidence" value="ECO:0007669"/>
    <property type="project" value="UniProtKB-SubCell"/>
</dbReference>
<name>A0A4V2URR5_9FIRM</name>
<dbReference type="InterPro" id="IPR011864">
    <property type="entry name" value="Phosphate_PstC"/>
</dbReference>
<dbReference type="NCBIfam" id="TIGR02138">
    <property type="entry name" value="phosphate_pstC"/>
    <property type="match status" value="1"/>
</dbReference>
<reference evidence="12 13" key="1">
    <citation type="submission" date="2019-03" db="EMBL/GenBank/DDBJ databases">
        <title>Genomic Encyclopedia of Type Strains, Phase IV (KMG-IV): sequencing the most valuable type-strain genomes for metagenomic binning, comparative biology and taxonomic classification.</title>
        <authorList>
            <person name="Goeker M."/>
        </authorList>
    </citation>
    <scope>NUCLEOTIDE SEQUENCE [LARGE SCALE GENOMIC DNA]</scope>
    <source>
        <strain evidence="12 13">DSM 29489</strain>
    </source>
</reference>
<dbReference type="SUPFAM" id="SSF161098">
    <property type="entry name" value="MetI-like"/>
    <property type="match status" value="1"/>
</dbReference>
<evidence type="ECO:0000313" key="13">
    <source>
        <dbReference type="Proteomes" id="UP000295726"/>
    </source>
</evidence>
<dbReference type="PROSITE" id="PS50928">
    <property type="entry name" value="ABC_TM1"/>
    <property type="match status" value="1"/>
</dbReference>
<gene>
    <name evidence="12" type="ORF">EDD59_112103</name>
</gene>
<comment type="caution">
    <text evidence="12">The sequence shown here is derived from an EMBL/GenBank/DDBJ whole genome shotgun (WGS) entry which is preliminary data.</text>
</comment>
<evidence type="ECO:0000256" key="8">
    <source>
        <dbReference type="ARBA" id="ARBA00023136"/>
    </source>
</evidence>
<sequence>MFQADTKWQPVSGTPQFGLLPAITGTLYVSAIAVILALIFGVGGALFLNYYLPDNIAKIFLSFIELVAGIPSVIFGFIGLTVVVKGFAKIGKMAAGQCVLAAGIVLGVMLLPYVIATCSESVQNARKTYELSALALGLSKEAVLLKTILPSIRRGIIAAAMMAFGRGLGETMAVMMVIGNSPIFPKFFGRGQTIPALTALEMGSIEYGSMHLSVLYAANAVLLILLFVVLGCGHMLRRRLDKDET</sequence>
<keyword evidence="13" id="KW-1185">Reference proteome</keyword>
<keyword evidence="4 10" id="KW-1003">Cell membrane</keyword>
<dbReference type="GO" id="GO:0005315">
    <property type="term" value="F:phosphate transmembrane transporter activity"/>
    <property type="evidence" value="ECO:0007669"/>
    <property type="project" value="InterPro"/>
</dbReference>
<keyword evidence="7 9" id="KW-1133">Transmembrane helix</keyword>
<protein>
    <recommendedName>
        <fullName evidence="10">Phosphate transport system permease protein</fullName>
    </recommendedName>
</protein>
<dbReference type="InterPro" id="IPR051124">
    <property type="entry name" value="Phosphate_Transport_Permease"/>
</dbReference>
<dbReference type="InterPro" id="IPR035906">
    <property type="entry name" value="MetI-like_sf"/>
</dbReference>
<evidence type="ECO:0000256" key="2">
    <source>
        <dbReference type="ARBA" id="ARBA00007069"/>
    </source>
</evidence>
<comment type="subcellular location">
    <subcellularLocation>
        <location evidence="1 9">Cell membrane</location>
        <topology evidence="1 9">Multi-pass membrane protein</topology>
    </subcellularLocation>
</comment>
<dbReference type="Proteomes" id="UP000295726">
    <property type="component" value="Unassembled WGS sequence"/>
</dbReference>
<evidence type="ECO:0000256" key="6">
    <source>
        <dbReference type="ARBA" id="ARBA00022692"/>
    </source>
</evidence>
<evidence type="ECO:0000256" key="3">
    <source>
        <dbReference type="ARBA" id="ARBA00022448"/>
    </source>
</evidence>
<accession>A0A4V2URR5</accession>
<dbReference type="InterPro" id="IPR000515">
    <property type="entry name" value="MetI-like"/>
</dbReference>
<feature type="transmembrane region" description="Helical" evidence="9">
    <location>
        <begin position="214"/>
        <end position="236"/>
    </location>
</feature>
<evidence type="ECO:0000256" key="1">
    <source>
        <dbReference type="ARBA" id="ARBA00004651"/>
    </source>
</evidence>
<evidence type="ECO:0000256" key="7">
    <source>
        <dbReference type="ARBA" id="ARBA00022989"/>
    </source>
</evidence>
<feature type="transmembrane region" description="Helical" evidence="9">
    <location>
        <begin position="94"/>
        <end position="116"/>
    </location>
</feature>
<evidence type="ECO:0000313" key="12">
    <source>
        <dbReference type="EMBL" id="TCS78342.1"/>
    </source>
</evidence>
<dbReference type="AlphaFoldDB" id="A0A4V2URR5"/>